<dbReference type="GO" id="GO:0005524">
    <property type="term" value="F:ATP binding"/>
    <property type="evidence" value="ECO:0007669"/>
    <property type="project" value="UniProtKB-KW"/>
</dbReference>
<dbReference type="Proteomes" id="UP001231924">
    <property type="component" value="Unassembled WGS sequence"/>
</dbReference>
<evidence type="ECO:0000313" key="3">
    <source>
        <dbReference type="Proteomes" id="UP001231924"/>
    </source>
</evidence>
<dbReference type="InterPro" id="IPR002761">
    <property type="entry name" value="Diphthami_syn_dom"/>
</dbReference>
<dbReference type="Gene3D" id="3.40.50.620">
    <property type="entry name" value="HUPs"/>
    <property type="match status" value="1"/>
</dbReference>
<keyword evidence="2" id="KW-0547">Nucleotide-binding</keyword>
<name>A0ABT7MI87_9PSEU</name>
<organism evidence="2 3">
    <name type="scientific">Actinomycetospora termitidis</name>
    <dbReference type="NCBI Taxonomy" id="3053470"/>
    <lineage>
        <taxon>Bacteria</taxon>
        <taxon>Bacillati</taxon>
        <taxon>Actinomycetota</taxon>
        <taxon>Actinomycetes</taxon>
        <taxon>Pseudonocardiales</taxon>
        <taxon>Pseudonocardiaceae</taxon>
        <taxon>Actinomycetospora</taxon>
    </lineage>
</organism>
<accession>A0ABT7MI87</accession>
<reference evidence="2 3" key="1">
    <citation type="submission" date="2023-06" db="EMBL/GenBank/DDBJ databases">
        <title>Actinomycetospora Odt1-22.</title>
        <authorList>
            <person name="Supong K."/>
        </authorList>
    </citation>
    <scope>NUCLEOTIDE SEQUENCE [LARGE SCALE GENOMIC DNA]</scope>
    <source>
        <strain evidence="2 3">Odt1-22</strain>
    </source>
</reference>
<evidence type="ECO:0000259" key="1">
    <source>
        <dbReference type="Pfam" id="PF01902"/>
    </source>
</evidence>
<feature type="domain" description="Diphthamide synthase" evidence="1">
    <location>
        <begin position="7"/>
        <end position="206"/>
    </location>
</feature>
<keyword evidence="2" id="KW-0067">ATP-binding</keyword>
<proteinExistence type="predicted"/>
<evidence type="ECO:0000313" key="2">
    <source>
        <dbReference type="EMBL" id="MDL5160166.1"/>
    </source>
</evidence>
<dbReference type="RefSeq" id="WP_286056771.1">
    <property type="nucleotide sequence ID" value="NZ_JASVWF010000009.1"/>
</dbReference>
<gene>
    <name evidence="2" type="ORF">QRT03_29640</name>
</gene>
<sequence length="222" mass="23856">MSPRAWISWSCGKDSAFALHDVRDEAEIGGLLTTVTDGVVAMSRVPVELLHAQAAALDLPLRTVDLPWPCPNDVYERETGAAFAALRAAGADEVVHGDLFLADVRAYREQGLVGTGLEPRFPLWQRPTAELAREMLDAGVRAVVVCLDPAQVPAGIAGRVWDEDLLRDLPADVDPCGEHGEFHTFVTDAPGFAQPVDVTVGRPYERDGFVYAPVSARGPSTG</sequence>
<protein>
    <submittedName>
        <fullName evidence="2">ATP-binding protein</fullName>
    </submittedName>
</protein>
<dbReference type="SUPFAM" id="SSF52402">
    <property type="entry name" value="Adenine nucleotide alpha hydrolases-like"/>
    <property type="match status" value="1"/>
</dbReference>
<comment type="caution">
    <text evidence="2">The sequence shown here is derived from an EMBL/GenBank/DDBJ whole genome shotgun (WGS) entry which is preliminary data.</text>
</comment>
<dbReference type="Gene3D" id="3.90.1490.10">
    <property type="entry name" value="putative n-type atp pyrophosphatase, domain 2"/>
    <property type="match status" value="1"/>
</dbReference>
<dbReference type="Pfam" id="PF01902">
    <property type="entry name" value="Diphthami_syn_2"/>
    <property type="match status" value="1"/>
</dbReference>
<keyword evidence="3" id="KW-1185">Reference proteome</keyword>
<dbReference type="EMBL" id="JASVWF010000009">
    <property type="protein sequence ID" value="MDL5160166.1"/>
    <property type="molecule type" value="Genomic_DNA"/>
</dbReference>
<dbReference type="InterPro" id="IPR014729">
    <property type="entry name" value="Rossmann-like_a/b/a_fold"/>
</dbReference>